<comment type="caution">
    <text evidence="7">The sequence shown here is derived from an EMBL/GenBank/DDBJ whole genome shotgun (WGS) entry which is preliminary data.</text>
</comment>
<dbReference type="Gene3D" id="1.10.357.10">
    <property type="entry name" value="Tetracycline Repressor, domain 2"/>
    <property type="match status" value="1"/>
</dbReference>
<dbReference type="InterPro" id="IPR009057">
    <property type="entry name" value="Homeodomain-like_sf"/>
</dbReference>
<dbReference type="SUPFAM" id="SSF48498">
    <property type="entry name" value="Tetracyclin repressor-like, C-terminal domain"/>
    <property type="match status" value="1"/>
</dbReference>
<evidence type="ECO:0000313" key="8">
    <source>
        <dbReference type="Proteomes" id="UP000294911"/>
    </source>
</evidence>
<dbReference type="GO" id="GO:0000976">
    <property type="term" value="F:transcription cis-regulatory region binding"/>
    <property type="evidence" value="ECO:0007669"/>
    <property type="project" value="TreeGrafter"/>
</dbReference>
<dbReference type="Pfam" id="PF13977">
    <property type="entry name" value="TetR_C_6"/>
    <property type="match status" value="1"/>
</dbReference>
<accession>A0A4R2QQX7</accession>
<dbReference type="InterPro" id="IPR001647">
    <property type="entry name" value="HTH_TetR"/>
</dbReference>
<dbReference type="EMBL" id="SLXQ01000006">
    <property type="protein sequence ID" value="TCP52017.1"/>
    <property type="molecule type" value="Genomic_DNA"/>
</dbReference>
<evidence type="ECO:0000256" key="1">
    <source>
        <dbReference type="ARBA" id="ARBA00022491"/>
    </source>
</evidence>
<evidence type="ECO:0000313" key="7">
    <source>
        <dbReference type="EMBL" id="TCP52017.1"/>
    </source>
</evidence>
<dbReference type="RefSeq" id="WP_132877869.1">
    <property type="nucleotide sequence ID" value="NZ_SLXQ01000006.1"/>
</dbReference>
<dbReference type="AlphaFoldDB" id="A0A4R2QQX7"/>
<dbReference type="SUPFAM" id="SSF46689">
    <property type="entry name" value="Homeodomain-like"/>
    <property type="match status" value="1"/>
</dbReference>
<organism evidence="7 8">
    <name type="scientific">Tamaricihabitans halophyticus</name>
    <dbReference type="NCBI Taxonomy" id="1262583"/>
    <lineage>
        <taxon>Bacteria</taxon>
        <taxon>Bacillati</taxon>
        <taxon>Actinomycetota</taxon>
        <taxon>Actinomycetes</taxon>
        <taxon>Pseudonocardiales</taxon>
        <taxon>Pseudonocardiaceae</taxon>
        <taxon>Tamaricihabitans</taxon>
    </lineage>
</organism>
<dbReference type="PROSITE" id="PS50977">
    <property type="entry name" value="HTH_TETR_2"/>
    <property type="match status" value="1"/>
</dbReference>
<evidence type="ECO:0000256" key="2">
    <source>
        <dbReference type="ARBA" id="ARBA00023015"/>
    </source>
</evidence>
<dbReference type="InterPro" id="IPR036271">
    <property type="entry name" value="Tet_transcr_reg_TetR-rel_C_sf"/>
</dbReference>
<gene>
    <name evidence="7" type="ORF">EV191_106181</name>
</gene>
<proteinExistence type="predicted"/>
<keyword evidence="2" id="KW-0805">Transcription regulation</keyword>
<feature type="DNA-binding region" description="H-T-H motif" evidence="5">
    <location>
        <begin position="26"/>
        <end position="45"/>
    </location>
</feature>
<keyword evidence="8" id="KW-1185">Reference proteome</keyword>
<dbReference type="PANTHER" id="PTHR30055">
    <property type="entry name" value="HTH-TYPE TRANSCRIPTIONAL REGULATOR RUTR"/>
    <property type="match status" value="1"/>
</dbReference>
<dbReference type="GO" id="GO:0003700">
    <property type="term" value="F:DNA-binding transcription factor activity"/>
    <property type="evidence" value="ECO:0007669"/>
    <property type="project" value="TreeGrafter"/>
</dbReference>
<evidence type="ECO:0000256" key="4">
    <source>
        <dbReference type="ARBA" id="ARBA00023163"/>
    </source>
</evidence>
<dbReference type="Pfam" id="PF00440">
    <property type="entry name" value="TetR_N"/>
    <property type="match status" value="1"/>
</dbReference>
<name>A0A4R2QQX7_9PSEU</name>
<keyword evidence="4" id="KW-0804">Transcription</keyword>
<dbReference type="Proteomes" id="UP000294911">
    <property type="component" value="Unassembled WGS sequence"/>
</dbReference>
<dbReference type="OrthoDB" id="6929199at2"/>
<keyword evidence="3 5" id="KW-0238">DNA-binding</keyword>
<sequence length="183" mass="19263">MPATAADALTDHVIAVISESGLDGLSIRTVANRADVSIGAVQYHFPTKAALLRAAMRTVAQRSAERFRQAESVSDEPGKLGALLSLLVPAGPDDDTARVWVAFSARALTDPEIGAVYRDIWERLRSALVTLIGATAGLAEDAERRASQVLALADGLTVNVLAGTISAPEGRRIITDSVFSDLV</sequence>
<evidence type="ECO:0000256" key="5">
    <source>
        <dbReference type="PROSITE-ProRule" id="PRU00335"/>
    </source>
</evidence>
<evidence type="ECO:0000259" key="6">
    <source>
        <dbReference type="PROSITE" id="PS50977"/>
    </source>
</evidence>
<dbReference type="InterPro" id="IPR050109">
    <property type="entry name" value="HTH-type_TetR-like_transc_reg"/>
</dbReference>
<dbReference type="InterPro" id="IPR039538">
    <property type="entry name" value="BetI_C"/>
</dbReference>
<keyword evidence="1" id="KW-0678">Repressor</keyword>
<dbReference type="PANTHER" id="PTHR30055:SF228">
    <property type="entry name" value="TRANSCRIPTIONAL REGULATOR-RELATED"/>
    <property type="match status" value="1"/>
</dbReference>
<reference evidence="7 8" key="1">
    <citation type="submission" date="2019-03" db="EMBL/GenBank/DDBJ databases">
        <title>Genomic Encyclopedia of Type Strains, Phase IV (KMG-IV): sequencing the most valuable type-strain genomes for metagenomic binning, comparative biology and taxonomic classification.</title>
        <authorList>
            <person name="Goeker M."/>
        </authorList>
    </citation>
    <scope>NUCLEOTIDE SEQUENCE [LARGE SCALE GENOMIC DNA]</scope>
    <source>
        <strain evidence="7 8">DSM 45765</strain>
    </source>
</reference>
<feature type="domain" description="HTH tetR-type" evidence="6">
    <location>
        <begin position="3"/>
        <end position="63"/>
    </location>
</feature>
<protein>
    <submittedName>
        <fullName evidence="7">TetR family transcriptional regulator</fullName>
    </submittedName>
</protein>
<evidence type="ECO:0000256" key="3">
    <source>
        <dbReference type="ARBA" id="ARBA00023125"/>
    </source>
</evidence>